<accession>A0ABP0HKN9</accession>
<dbReference type="InterPro" id="IPR023214">
    <property type="entry name" value="HAD_sf"/>
</dbReference>
<gene>
    <name evidence="1" type="ORF">CCMP2556_LOCUS2070</name>
</gene>
<comment type="caution">
    <text evidence="1">The sequence shown here is derived from an EMBL/GenBank/DDBJ whole genome shotgun (WGS) entry which is preliminary data.</text>
</comment>
<dbReference type="InterPro" id="IPR004274">
    <property type="entry name" value="FCP1_dom"/>
</dbReference>
<dbReference type="Proteomes" id="UP001642484">
    <property type="component" value="Unassembled WGS sequence"/>
</dbReference>
<evidence type="ECO:0000313" key="1">
    <source>
        <dbReference type="EMBL" id="CAK8990472.1"/>
    </source>
</evidence>
<dbReference type="CDD" id="cd07521">
    <property type="entry name" value="HAD_FCP1-like"/>
    <property type="match status" value="1"/>
</dbReference>
<protein>
    <submittedName>
        <fullName evidence="1">Uncharacterized protein</fullName>
    </submittedName>
</protein>
<dbReference type="InterPro" id="IPR050365">
    <property type="entry name" value="TIM50"/>
</dbReference>
<dbReference type="Pfam" id="PF03031">
    <property type="entry name" value="NIF"/>
    <property type="match status" value="1"/>
</dbReference>
<dbReference type="PROSITE" id="PS50969">
    <property type="entry name" value="FCP1"/>
    <property type="match status" value="1"/>
</dbReference>
<sequence>MWRLRRATAALSRGHAHARLLSTEAQAPRPRARPVAKQKQMVTAGKVMGVAAVGVGASLCGSQQLRDDVHRVLLKANDAFEDFNDVSRDYFERIGDRFVSSKKEPWLVDKATLQYPEHIPTLVLDVDKVILHLQHDSKKGWQVIKRPFADKFFKEIPHYYEVVLFSDDVFPVALDIASKWNIPVTGVLHRDFCKKKRNHFVKDLSKLGRKLDRVLMIDHDPVAFELQPENGILIRPFDGDPSDTELADLLEFLKAAASTPMDLRKFVQKYGGGDEDVGRRYLLERQEQGKLIEKKRVLGRAIGARSGFAQPGQTGNFGMPR</sequence>
<evidence type="ECO:0000313" key="2">
    <source>
        <dbReference type="Proteomes" id="UP001642484"/>
    </source>
</evidence>
<dbReference type="Gene3D" id="3.40.50.1000">
    <property type="entry name" value="HAD superfamily/HAD-like"/>
    <property type="match status" value="1"/>
</dbReference>
<proteinExistence type="predicted"/>
<dbReference type="PANTHER" id="PTHR12210">
    <property type="entry name" value="DULLARD PROTEIN PHOSPHATASE"/>
    <property type="match status" value="1"/>
</dbReference>
<dbReference type="EMBL" id="CAXAMN010000747">
    <property type="protein sequence ID" value="CAK8990472.1"/>
    <property type="molecule type" value="Genomic_DNA"/>
</dbReference>
<reference evidence="1 2" key="1">
    <citation type="submission" date="2024-02" db="EMBL/GenBank/DDBJ databases">
        <authorList>
            <person name="Chen Y."/>
            <person name="Shah S."/>
            <person name="Dougan E. K."/>
            <person name="Thang M."/>
            <person name="Chan C."/>
        </authorList>
    </citation>
    <scope>NUCLEOTIDE SEQUENCE [LARGE SCALE GENOMIC DNA]</scope>
</reference>
<dbReference type="InterPro" id="IPR036412">
    <property type="entry name" value="HAD-like_sf"/>
</dbReference>
<dbReference type="SMART" id="SM00577">
    <property type="entry name" value="CPDc"/>
    <property type="match status" value="1"/>
</dbReference>
<dbReference type="SUPFAM" id="SSF56784">
    <property type="entry name" value="HAD-like"/>
    <property type="match status" value="1"/>
</dbReference>
<organism evidence="1 2">
    <name type="scientific">Durusdinium trenchii</name>
    <dbReference type="NCBI Taxonomy" id="1381693"/>
    <lineage>
        <taxon>Eukaryota</taxon>
        <taxon>Sar</taxon>
        <taxon>Alveolata</taxon>
        <taxon>Dinophyceae</taxon>
        <taxon>Suessiales</taxon>
        <taxon>Symbiodiniaceae</taxon>
        <taxon>Durusdinium</taxon>
    </lineage>
</organism>
<name>A0ABP0HKN9_9DINO</name>
<keyword evidence="2" id="KW-1185">Reference proteome</keyword>